<reference evidence="2 3" key="1">
    <citation type="journal article" date="2024" name="J Genomics">
        <title>Draft genome sequencing and assembly of Favolaschia claudopus CIRM-BRFM 2984 isolated from oak limbs.</title>
        <authorList>
            <person name="Navarro D."/>
            <person name="Drula E."/>
            <person name="Chaduli D."/>
            <person name="Cazenave R."/>
            <person name="Ahrendt S."/>
            <person name="Wang J."/>
            <person name="Lipzen A."/>
            <person name="Daum C."/>
            <person name="Barry K."/>
            <person name="Grigoriev I.V."/>
            <person name="Favel A."/>
            <person name="Rosso M.N."/>
            <person name="Martin F."/>
        </authorList>
    </citation>
    <scope>NUCLEOTIDE SEQUENCE [LARGE SCALE GENOMIC DNA]</scope>
    <source>
        <strain evidence="2 3">CIRM-BRFM 2984</strain>
    </source>
</reference>
<feature type="transmembrane region" description="Helical" evidence="1">
    <location>
        <begin position="161"/>
        <end position="181"/>
    </location>
</feature>
<evidence type="ECO:0000313" key="2">
    <source>
        <dbReference type="EMBL" id="KAK7001292.1"/>
    </source>
</evidence>
<evidence type="ECO:0000256" key="1">
    <source>
        <dbReference type="SAM" id="Phobius"/>
    </source>
</evidence>
<sequence length="183" mass="20270">MRFAALPPGPEWLFEEVVDSDLSTEEELEWWKWQPETYHDAVTDFASEEPVATAGRDGVGPEVNEQHRSALQNATSIQEMICEPPVIRIEPRSVSSAAPNGCEYDAANCTAAMPSIVESSSRLEEKYASKGSYHGLWTGMVVKDILAEPERQEIKLSMSRLMNVVLGILLGLLFAITGILFKN</sequence>
<keyword evidence="1" id="KW-1133">Transmembrane helix</keyword>
<proteinExistence type="predicted"/>
<keyword evidence="3" id="KW-1185">Reference proteome</keyword>
<name>A0AAW0A5Z0_9AGAR</name>
<evidence type="ECO:0000313" key="3">
    <source>
        <dbReference type="Proteomes" id="UP001362999"/>
    </source>
</evidence>
<protein>
    <submittedName>
        <fullName evidence="2">Uncharacterized protein</fullName>
    </submittedName>
</protein>
<organism evidence="2 3">
    <name type="scientific">Favolaschia claudopus</name>
    <dbReference type="NCBI Taxonomy" id="2862362"/>
    <lineage>
        <taxon>Eukaryota</taxon>
        <taxon>Fungi</taxon>
        <taxon>Dikarya</taxon>
        <taxon>Basidiomycota</taxon>
        <taxon>Agaricomycotina</taxon>
        <taxon>Agaricomycetes</taxon>
        <taxon>Agaricomycetidae</taxon>
        <taxon>Agaricales</taxon>
        <taxon>Marasmiineae</taxon>
        <taxon>Mycenaceae</taxon>
        <taxon>Favolaschia</taxon>
    </lineage>
</organism>
<gene>
    <name evidence="2" type="ORF">R3P38DRAFT_3284148</name>
</gene>
<dbReference type="AlphaFoldDB" id="A0AAW0A5Z0"/>
<accession>A0AAW0A5Z0</accession>
<keyword evidence="1" id="KW-0812">Transmembrane</keyword>
<dbReference type="EMBL" id="JAWWNJ010000083">
    <property type="protein sequence ID" value="KAK7001292.1"/>
    <property type="molecule type" value="Genomic_DNA"/>
</dbReference>
<comment type="caution">
    <text evidence="2">The sequence shown here is derived from an EMBL/GenBank/DDBJ whole genome shotgun (WGS) entry which is preliminary data.</text>
</comment>
<dbReference type="Proteomes" id="UP001362999">
    <property type="component" value="Unassembled WGS sequence"/>
</dbReference>
<keyword evidence="1" id="KW-0472">Membrane</keyword>